<dbReference type="AlphaFoldDB" id="A0A4V1QTV0"/>
<organism evidence="10 11">
    <name type="scientific">Senegalimassilia faecalis</name>
    <dbReference type="NCBI Taxonomy" id="2509433"/>
    <lineage>
        <taxon>Bacteria</taxon>
        <taxon>Bacillati</taxon>
        <taxon>Actinomycetota</taxon>
        <taxon>Coriobacteriia</taxon>
        <taxon>Coriobacteriales</taxon>
        <taxon>Coriobacteriaceae</taxon>
        <taxon>Senegalimassilia</taxon>
    </lineage>
</organism>
<dbReference type="RefSeq" id="WP_129423428.1">
    <property type="nucleotide sequence ID" value="NZ_SDPW01000001.1"/>
</dbReference>
<name>A0A4V1QTV0_9ACTN</name>
<evidence type="ECO:0000256" key="8">
    <source>
        <dbReference type="SAM" id="MobiDB-lite"/>
    </source>
</evidence>
<keyword evidence="11" id="KW-1185">Reference proteome</keyword>
<evidence type="ECO:0000256" key="1">
    <source>
        <dbReference type="ARBA" id="ARBA00004651"/>
    </source>
</evidence>
<keyword evidence="5 7" id="KW-1133">Transmembrane helix</keyword>
<keyword evidence="6 7" id="KW-0472">Membrane</keyword>
<evidence type="ECO:0000259" key="9">
    <source>
        <dbReference type="Pfam" id="PF09335"/>
    </source>
</evidence>
<sequence>MKRNKTIAAQSRKKQTASSRKRTKRAKQQTERGGRRQERKERVQERREVIRAKANEETELRGRPVRRGDIFKIVGLVAFVAIIGLLGWLLWPYIHTLFEPGGINEVINDVRNAGPLGFLILLALQFLQIVVAFIPGEATQMAAGILYGPWVGGLVILIGSILSSAFVFVVVHRLGAPFVRDMVSDKWLDKFERFEKSGKLELTVFVLFLIPAMPKDIFTYLVPLTSMRMRTFLVLSNVGRIPGILISTYAASGLVDGNVWGSIVTFAALAVVAVVCLIFRDQIVGAVEKLSKKK</sequence>
<feature type="region of interest" description="Disordered" evidence="8">
    <location>
        <begin position="1"/>
        <end position="46"/>
    </location>
</feature>
<feature type="domain" description="VTT" evidence="9">
    <location>
        <begin position="134"/>
        <end position="250"/>
    </location>
</feature>
<accession>A0A4V1QTV0</accession>
<dbReference type="InterPro" id="IPR032816">
    <property type="entry name" value="VTT_dom"/>
</dbReference>
<keyword evidence="3 7" id="KW-1003">Cell membrane</keyword>
<dbReference type="PANTHER" id="PTHR12677">
    <property type="entry name" value="GOLGI APPARATUS MEMBRANE PROTEIN TVP38-RELATED"/>
    <property type="match status" value="1"/>
</dbReference>
<protein>
    <recommendedName>
        <fullName evidence="7">TVP38/TMEM64 family membrane protein</fullName>
    </recommendedName>
</protein>
<feature type="transmembrane region" description="Helical" evidence="7">
    <location>
        <begin position="258"/>
        <end position="279"/>
    </location>
</feature>
<feature type="compositionally biased region" description="Basic and acidic residues" evidence="8">
    <location>
        <begin position="28"/>
        <end position="46"/>
    </location>
</feature>
<dbReference type="InterPro" id="IPR015414">
    <property type="entry name" value="TMEM64"/>
</dbReference>
<evidence type="ECO:0000313" key="10">
    <source>
        <dbReference type="EMBL" id="RXZ53737.1"/>
    </source>
</evidence>
<evidence type="ECO:0000256" key="4">
    <source>
        <dbReference type="ARBA" id="ARBA00022692"/>
    </source>
</evidence>
<evidence type="ECO:0000256" key="5">
    <source>
        <dbReference type="ARBA" id="ARBA00022989"/>
    </source>
</evidence>
<proteinExistence type="inferred from homology"/>
<gene>
    <name evidence="10" type="ORF">ET524_03940</name>
</gene>
<dbReference type="OrthoDB" id="3173541at2"/>
<evidence type="ECO:0000256" key="2">
    <source>
        <dbReference type="ARBA" id="ARBA00008640"/>
    </source>
</evidence>
<dbReference type="PANTHER" id="PTHR12677:SF59">
    <property type="entry name" value="GOLGI APPARATUS MEMBRANE PROTEIN TVP38-RELATED"/>
    <property type="match status" value="1"/>
</dbReference>
<feature type="transmembrane region" description="Helical" evidence="7">
    <location>
        <begin position="70"/>
        <end position="94"/>
    </location>
</feature>
<feature type="transmembrane region" description="Helical" evidence="7">
    <location>
        <begin position="234"/>
        <end position="252"/>
    </location>
</feature>
<keyword evidence="4 7" id="KW-0812">Transmembrane</keyword>
<dbReference type="Pfam" id="PF09335">
    <property type="entry name" value="VTT_dom"/>
    <property type="match status" value="1"/>
</dbReference>
<feature type="transmembrane region" description="Helical" evidence="7">
    <location>
        <begin position="202"/>
        <end position="222"/>
    </location>
</feature>
<comment type="caution">
    <text evidence="10">The sequence shown here is derived from an EMBL/GenBank/DDBJ whole genome shotgun (WGS) entry which is preliminary data.</text>
</comment>
<reference evidence="10 11" key="1">
    <citation type="submission" date="2019-01" db="EMBL/GenBank/DDBJ databases">
        <title>Senegalimassilia sp. nov. KGMB04484 isolated human feces.</title>
        <authorList>
            <person name="Han K.-I."/>
            <person name="Kim J.-S."/>
            <person name="Lee K.C."/>
            <person name="Suh M.K."/>
            <person name="Eom M.K."/>
            <person name="Lee J.H."/>
            <person name="Park S.-H."/>
            <person name="Kang S.W."/>
            <person name="Park J.-E."/>
            <person name="Oh B.S."/>
            <person name="Yu S.Y."/>
            <person name="Choi S.-H."/>
            <person name="Lee D.H."/>
            <person name="Yoon H."/>
            <person name="Kim B.-Y."/>
            <person name="Lee J.H."/>
            <person name="Lee J.-S."/>
        </authorList>
    </citation>
    <scope>NUCLEOTIDE SEQUENCE [LARGE SCALE GENOMIC DNA]</scope>
    <source>
        <strain evidence="10 11">KGMB04484</strain>
    </source>
</reference>
<dbReference type="EMBL" id="SDPW01000001">
    <property type="protein sequence ID" value="RXZ53737.1"/>
    <property type="molecule type" value="Genomic_DNA"/>
</dbReference>
<comment type="subcellular location">
    <subcellularLocation>
        <location evidence="1 7">Cell membrane</location>
        <topology evidence="1 7">Multi-pass membrane protein</topology>
    </subcellularLocation>
</comment>
<feature type="transmembrane region" description="Helical" evidence="7">
    <location>
        <begin position="146"/>
        <end position="171"/>
    </location>
</feature>
<evidence type="ECO:0000256" key="7">
    <source>
        <dbReference type="RuleBase" id="RU366058"/>
    </source>
</evidence>
<comment type="similarity">
    <text evidence="2 7">Belongs to the TVP38/TMEM64 family.</text>
</comment>
<feature type="transmembrane region" description="Helical" evidence="7">
    <location>
        <begin position="114"/>
        <end position="134"/>
    </location>
</feature>
<dbReference type="Proteomes" id="UP000293345">
    <property type="component" value="Unassembled WGS sequence"/>
</dbReference>
<evidence type="ECO:0000256" key="3">
    <source>
        <dbReference type="ARBA" id="ARBA00022475"/>
    </source>
</evidence>
<dbReference type="GO" id="GO:0005886">
    <property type="term" value="C:plasma membrane"/>
    <property type="evidence" value="ECO:0007669"/>
    <property type="project" value="UniProtKB-SubCell"/>
</dbReference>
<evidence type="ECO:0000313" key="11">
    <source>
        <dbReference type="Proteomes" id="UP000293345"/>
    </source>
</evidence>
<feature type="compositionally biased region" description="Basic residues" evidence="8">
    <location>
        <begin position="1"/>
        <end position="27"/>
    </location>
</feature>
<evidence type="ECO:0000256" key="6">
    <source>
        <dbReference type="ARBA" id="ARBA00023136"/>
    </source>
</evidence>